<keyword evidence="2" id="KW-0812">Transmembrane</keyword>
<evidence type="ECO:0008006" key="5">
    <source>
        <dbReference type="Google" id="ProtNLM"/>
    </source>
</evidence>
<dbReference type="OrthoDB" id="3265734at2759"/>
<feature type="transmembrane region" description="Helical" evidence="2">
    <location>
        <begin position="237"/>
        <end position="260"/>
    </location>
</feature>
<reference evidence="3 4" key="1">
    <citation type="journal article" date="2019" name="Nat. Ecol. Evol.">
        <title>Megaphylogeny resolves global patterns of mushroom evolution.</title>
        <authorList>
            <person name="Varga T."/>
            <person name="Krizsan K."/>
            <person name="Foldi C."/>
            <person name="Dima B."/>
            <person name="Sanchez-Garcia M."/>
            <person name="Sanchez-Ramirez S."/>
            <person name="Szollosi G.J."/>
            <person name="Szarkandi J.G."/>
            <person name="Papp V."/>
            <person name="Albert L."/>
            <person name="Andreopoulos W."/>
            <person name="Angelini C."/>
            <person name="Antonin V."/>
            <person name="Barry K.W."/>
            <person name="Bougher N.L."/>
            <person name="Buchanan P."/>
            <person name="Buyck B."/>
            <person name="Bense V."/>
            <person name="Catcheside P."/>
            <person name="Chovatia M."/>
            <person name="Cooper J."/>
            <person name="Damon W."/>
            <person name="Desjardin D."/>
            <person name="Finy P."/>
            <person name="Geml J."/>
            <person name="Haridas S."/>
            <person name="Hughes K."/>
            <person name="Justo A."/>
            <person name="Karasinski D."/>
            <person name="Kautmanova I."/>
            <person name="Kiss B."/>
            <person name="Kocsube S."/>
            <person name="Kotiranta H."/>
            <person name="LaButti K.M."/>
            <person name="Lechner B.E."/>
            <person name="Liimatainen K."/>
            <person name="Lipzen A."/>
            <person name="Lukacs Z."/>
            <person name="Mihaltcheva S."/>
            <person name="Morgado L.N."/>
            <person name="Niskanen T."/>
            <person name="Noordeloos M.E."/>
            <person name="Ohm R.A."/>
            <person name="Ortiz-Santana B."/>
            <person name="Ovrebo C."/>
            <person name="Racz N."/>
            <person name="Riley R."/>
            <person name="Savchenko A."/>
            <person name="Shiryaev A."/>
            <person name="Soop K."/>
            <person name="Spirin V."/>
            <person name="Szebenyi C."/>
            <person name="Tomsovsky M."/>
            <person name="Tulloss R.E."/>
            <person name="Uehling J."/>
            <person name="Grigoriev I.V."/>
            <person name="Vagvolgyi C."/>
            <person name="Papp T."/>
            <person name="Martin F.M."/>
            <person name="Miettinen O."/>
            <person name="Hibbett D.S."/>
            <person name="Nagy L.G."/>
        </authorList>
    </citation>
    <scope>NUCLEOTIDE SEQUENCE [LARGE SCALE GENOMIC DNA]</scope>
    <source>
        <strain evidence="3 4">CBS 121175</strain>
    </source>
</reference>
<evidence type="ECO:0000313" key="3">
    <source>
        <dbReference type="EMBL" id="TFK18956.1"/>
    </source>
</evidence>
<gene>
    <name evidence="3" type="ORF">FA15DRAFT_728077</name>
</gene>
<evidence type="ECO:0000256" key="2">
    <source>
        <dbReference type="SAM" id="Phobius"/>
    </source>
</evidence>
<feature type="compositionally biased region" description="Basic and acidic residues" evidence="1">
    <location>
        <begin position="316"/>
        <end position="325"/>
    </location>
</feature>
<keyword evidence="4" id="KW-1185">Reference proteome</keyword>
<dbReference type="Gene3D" id="2.60.120.260">
    <property type="entry name" value="Galactose-binding domain-like"/>
    <property type="match status" value="1"/>
</dbReference>
<dbReference type="EMBL" id="ML210367">
    <property type="protein sequence ID" value="TFK18956.1"/>
    <property type="molecule type" value="Genomic_DNA"/>
</dbReference>
<feature type="region of interest" description="Disordered" evidence="1">
    <location>
        <begin position="130"/>
        <end position="231"/>
    </location>
</feature>
<dbReference type="AlphaFoldDB" id="A0A5C3KFQ4"/>
<sequence>MSNTVTIDDSDPAITWLTHHWVVHEFPGRSYGGTVHVSPLLGATMTYVFTGTQISVYGLVNPGDSTPAVASFSVNGIHHREFRAVYGNRTAFDVPLYQSPDLGGPGPHTLQATNLRENDRMYVDYMVTALPTTSAPPPPSSPPPPPPPPPSSSIPDPEPTTQSLPPSTSDIIPTESEASDTSALPSSSVVPGINETNTFSRPTMFLDSPNPSPSAGGSVAVDSSSGNATTSHSQAGVIAGAVVGGVGLLAVLVLVVVFILRRRRARSARLVEPDEGSPKANALSRPYRTGAYNDASYTFDSLDEKYNINKSPVAFTRDDDGRDNHWPPNHPPPYSS</sequence>
<protein>
    <recommendedName>
        <fullName evidence="5">Mid2 domain-containing protein</fullName>
    </recommendedName>
</protein>
<evidence type="ECO:0000256" key="1">
    <source>
        <dbReference type="SAM" id="MobiDB-lite"/>
    </source>
</evidence>
<proteinExistence type="predicted"/>
<keyword evidence="2" id="KW-0472">Membrane</keyword>
<feature type="compositionally biased region" description="Polar residues" evidence="1">
    <location>
        <begin position="179"/>
        <end position="201"/>
    </location>
</feature>
<dbReference type="Proteomes" id="UP000307440">
    <property type="component" value="Unassembled WGS sequence"/>
</dbReference>
<feature type="compositionally biased region" description="Polar residues" evidence="1">
    <location>
        <begin position="162"/>
        <end position="171"/>
    </location>
</feature>
<name>A0A5C3KFQ4_COPMA</name>
<accession>A0A5C3KFQ4</accession>
<evidence type="ECO:0000313" key="4">
    <source>
        <dbReference type="Proteomes" id="UP000307440"/>
    </source>
</evidence>
<keyword evidence="2" id="KW-1133">Transmembrane helix</keyword>
<feature type="region of interest" description="Disordered" evidence="1">
    <location>
        <begin position="312"/>
        <end position="336"/>
    </location>
</feature>
<feature type="compositionally biased region" description="Low complexity" evidence="1">
    <location>
        <begin position="213"/>
        <end position="226"/>
    </location>
</feature>
<organism evidence="3 4">
    <name type="scientific">Coprinopsis marcescibilis</name>
    <name type="common">Agaric fungus</name>
    <name type="synonym">Psathyrella marcescibilis</name>
    <dbReference type="NCBI Taxonomy" id="230819"/>
    <lineage>
        <taxon>Eukaryota</taxon>
        <taxon>Fungi</taxon>
        <taxon>Dikarya</taxon>
        <taxon>Basidiomycota</taxon>
        <taxon>Agaricomycotina</taxon>
        <taxon>Agaricomycetes</taxon>
        <taxon>Agaricomycetidae</taxon>
        <taxon>Agaricales</taxon>
        <taxon>Agaricineae</taxon>
        <taxon>Psathyrellaceae</taxon>
        <taxon>Coprinopsis</taxon>
    </lineage>
</organism>
<feature type="compositionally biased region" description="Pro residues" evidence="1">
    <location>
        <begin position="134"/>
        <end position="158"/>
    </location>
</feature>